<evidence type="ECO:0000313" key="4">
    <source>
        <dbReference type="Proteomes" id="UP000225433"/>
    </source>
</evidence>
<dbReference type="RefSeq" id="WP_069316693.1">
    <property type="nucleotide sequence ID" value="NZ_CAWNQJ010000046.1"/>
</dbReference>
<keyword evidence="3" id="KW-1185">Reference proteome</keyword>
<proteinExistence type="predicted"/>
<organism evidence="2 4">
    <name type="scientific">Xenorhabdus hominickii</name>
    <dbReference type="NCBI Taxonomy" id="351679"/>
    <lineage>
        <taxon>Bacteria</taxon>
        <taxon>Pseudomonadati</taxon>
        <taxon>Pseudomonadota</taxon>
        <taxon>Gammaproteobacteria</taxon>
        <taxon>Enterobacterales</taxon>
        <taxon>Morganellaceae</taxon>
        <taxon>Xenorhabdus</taxon>
    </lineage>
</organism>
<dbReference type="KEGG" id="xho:A9255_10705"/>
<dbReference type="OrthoDB" id="6439503at2"/>
<dbReference type="STRING" id="351679.A9255_10705"/>
<evidence type="ECO:0000313" key="1">
    <source>
        <dbReference type="EMBL" id="AOM41005.1"/>
    </source>
</evidence>
<reference evidence="1 3" key="1">
    <citation type="submission" date="2016-06" db="EMBL/GenBank/DDBJ databases">
        <title>Bacterial characters and pathogenicity of Xenorhabdus hominickii from an entomopathogenic nematode, Steinernema monticolum.</title>
        <authorList>
            <person name="Park Y."/>
            <person name="Kim Y."/>
        </authorList>
    </citation>
    <scope>NUCLEOTIDE SEQUENCE [LARGE SCALE GENOMIC DNA]</scope>
    <source>
        <strain evidence="1 3">ANU1</strain>
    </source>
</reference>
<dbReference type="AlphaFoldDB" id="A0A2G0Q9V5"/>
<evidence type="ECO:0000313" key="3">
    <source>
        <dbReference type="Proteomes" id="UP000094600"/>
    </source>
</evidence>
<reference evidence="2 4" key="2">
    <citation type="journal article" date="2017" name="Nat. Microbiol.">
        <title>Natural product diversity associated with the nematode symbionts Photorhabdus and Xenorhabdus.</title>
        <authorList>
            <person name="Tobias N.J."/>
            <person name="Wolff H."/>
            <person name="Djahanschiri B."/>
            <person name="Grundmann F."/>
            <person name="Kronenwerth M."/>
            <person name="Shi Y.M."/>
            <person name="Simonyi S."/>
            <person name="Grun P."/>
            <person name="Shapiro-Ilan D."/>
            <person name="Pidot S.J."/>
            <person name="Stinear T.P."/>
            <person name="Ebersberger I."/>
            <person name="Bode H.B."/>
        </authorList>
    </citation>
    <scope>NUCLEOTIDE SEQUENCE [LARGE SCALE GENOMIC DNA]</scope>
    <source>
        <strain evidence="2 4">DSM 17903</strain>
    </source>
</reference>
<dbReference type="EMBL" id="NJAI01000002">
    <property type="protein sequence ID" value="PHM56017.1"/>
    <property type="molecule type" value="Genomic_DNA"/>
</dbReference>
<dbReference type="Proteomes" id="UP000094600">
    <property type="component" value="Chromosome"/>
</dbReference>
<name>A0A2G0Q9V5_XENHO</name>
<dbReference type="Proteomes" id="UP000225433">
    <property type="component" value="Unassembled WGS sequence"/>
</dbReference>
<dbReference type="EMBL" id="CP016176">
    <property type="protein sequence ID" value="AOM41005.1"/>
    <property type="molecule type" value="Genomic_DNA"/>
</dbReference>
<sequence length="508" mass="55996">MAAKLLINLADSGTQVIKGQPFSVSAKISGETGMVSGTTTVTVINSTGAKLLKIFPSKISQGICYQQLIFLADESAQDCDIKFSTNTVNKPTAEEKYKIGDNPALIRDTCVVRGASTYLYDPTPVELTGDSPTTNPYISASINPMIKKVGALSKYEIPIRTTAPLRIFTVEGGTSVEILPYDIDLEKQYYYYLVNKPSIEAVNLKIYATLGISRFVGIETIFNQLEFNQKQTLFINTIAIDSSSSFDPPIIEETYTTSDLTRPDEIDHFHFMIPHYSGAKSGDFIIGFVSDDESNLYKKQLCFGQLEREQSGYYKLVADYGNLYDGDNIISYVALDEQGEVTGSKPNIITYDSGGNNSPNPNDISRTLVAPEVYDQFGVYLGMYQAININSVGTKGLEVRLLSDLSKSETTIVAGDTITITAYISYCVDTQSQARPLQFNVIESHPVKQSEISDNYYKINIPANQLMGFSPASSDNDGTLSIDYLRVAQNQKSKMFVRSFGTARKTDE</sequence>
<accession>A0A2G0Q9V5</accession>
<protein>
    <submittedName>
        <fullName evidence="2">Uncharacterized protein</fullName>
    </submittedName>
</protein>
<gene>
    <name evidence="1" type="ORF">A9255_10705</name>
    <name evidence="2" type="ORF">Xhom_01480</name>
</gene>
<evidence type="ECO:0000313" key="2">
    <source>
        <dbReference type="EMBL" id="PHM56017.1"/>
    </source>
</evidence>